<dbReference type="Pfam" id="PF13930">
    <property type="entry name" value="Endonuclea_NS_2"/>
    <property type="match status" value="1"/>
</dbReference>
<evidence type="ECO:0000259" key="2">
    <source>
        <dbReference type="Pfam" id="PF13930"/>
    </source>
</evidence>
<comment type="caution">
    <text evidence="3">The sequence shown here is derived from an EMBL/GenBank/DDBJ whole genome shotgun (WGS) entry which is preliminary data.</text>
</comment>
<accession>A0AB36DM63</accession>
<dbReference type="InterPro" id="IPR044927">
    <property type="entry name" value="Endonuclea_NS_2"/>
</dbReference>
<evidence type="ECO:0000256" key="1">
    <source>
        <dbReference type="SAM" id="MobiDB-lite"/>
    </source>
</evidence>
<dbReference type="EMBL" id="LXHQ01000041">
    <property type="protein sequence ID" value="OAV23869.1"/>
    <property type="molecule type" value="Genomic_DNA"/>
</dbReference>
<dbReference type="InterPro" id="IPR044929">
    <property type="entry name" value="DNA/RNA_non-sp_Endonuclease_sf"/>
</dbReference>
<feature type="region of interest" description="Disordered" evidence="1">
    <location>
        <begin position="1"/>
        <end position="21"/>
    </location>
</feature>
<organism evidence="3 4">
    <name type="scientific">Moraxella catarrhalis</name>
    <name type="common">Branhamella catarrhalis</name>
    <dbReference type="NCBI Taxonomy" id="480"/>
    <lineage>
        <taxon>Bacteria</taxon>
        <taxon>Pseudomonadati</taxon>
        <taxon>Pseudomonadota</taxon>
        <taxon>Gammaproteobacteria</taxon>
        <taxon>Moraxellales</taxon>
        <taxon>Moraxellaceae</taxon>
        <taxon>Moraxella</taxon>
    </lineage>
</organism>
<sequence length="117" mass="12801">MEGQLSLKTMPRNTSQQTGVGKAVNAAGDEGGHLIASALGGAGDRINMVPQVQRLNRSDWRKMENELARELKAGKSVSVKIDIDYPLGDSVRPNRFLVTATLIFNGKKEVRSYPFTQ</sequence>
<dbReference type="AlphaFoldDB" id="A0AB36DM63"/>
<dbReference type="SUPFAM" id="SSF54060">
    <property type="entry name" value="His-Me finger endonucleases"/>
    <property type="match status" value="1"/>
</dbReference>
<dbReference type="InterPro" id="IPR044925">
    <property type="entry name" value="His-Me_finger_sf"/>
</dbReference>
<protein>
    <submittedName>
        <fullName evidence="3">Transposase 12</fullName>
    </submittedName>
</protein>
<feature type="domain" description="Type VII secretion system protein EssD-like" evidence="2">
    <location>
        <begin position="2"/>
        <end position="100"/>
    </location>
</feature>
<evidence type="ECO:0000313" key="4">
    <source>
        <dbReference type="Proteomes" id="UP000078295"/>
    </source>
</evidence>
<dbReference type="Gene3D" id="3.40.570.10">
    <property type="entry name" value="Extracellular Endonuclease, subunit A"/>
    <property type="match status" value="1"/>
</dbReference>
<reference evidence="3 4" key="1">
    <citation type="journal article" date="2016" name="Genome Biol. Evol.">
        <title>Comparative Genomic Analyses of the Moraxella catarrhalis Serosensitive and Seroresistant Lineages Demonstrate Their Independent Evolution.</title>
        <authorList>
            <person name="Earl J.P."/>
            <person name="de Vries S.P."/>
            <person name="Ahmed A."/>
            <person name="Powell E."/>
            <person name="Schultz M.P."/>
            <person name="Hermans P.W."/>
            <person name="Hill D.J."/>
            <person name="Zhou Z."/>
            <person name="Constantinidou C.I."/>
            <person name="Hu F.Z."/>
            <person name="Bootsma H.J."/>
            <person name="Ehrlich G.D."/>
        </authorList>
    </citation>
    <scope>NUCLEOTIDE SEQUENCE [LARGE SCALE GENOMIC DNA]</scope>
    <source>
        <strain evidence="3 4">F23</strain>
    </source>
</reference>
<dbReference type="Proteomes" id="UP000078295">
    <property type="component" value="Unassembled WGS sequence"/>
</dbReference>
<proteinExistence type="predicted"/>
<evidence type="ECO:0000313" key="3">
    <source>
        <dbReference type="EMBL" id="OAV23869.1"/>
    </source>
</evidence>
<name>A0AB36DM63_MORCA</name>
<gene>
    <name evidence="3" type="ORF">AO370_1541</name>
</gene>